<comment type="subunit">
    <text evidence="6">Component of the Mediator complex.</text>
</comment>
<dbReference type="PANTHER" id="PTHR13381:SF0">
    <property type="entry name" value="MEDIATOR OF RNA POLYMERASE II TRANSCRIPTION SUBUNIT 21"/>
    <property type="match status" value="1"/>
</dbReference>
<dbReference type="GeneID" id="106167052"/>
<dbReference type="SUPFAM" id="SSF140718">
    <property type="entry name" value="Mediator hinge subcomplex-like"/>
    <property type="match status" value="1"/>
</dbReference>
<dbReference type="InterPro" id="IPR021384">
    <property type="entry name" value="Mediator_Med21"/>
</dbReference>
<organism evidence="8 9">
    <name type="scientific">Lingula anatina</name>
    <name type="common">Brachiopod</name>
    <name type="synonym">Lingula unguis</name>
    <dbReference type="NCBI Taxonomy" id="7574"/>
    <lineage>
        <taxon>Eukaryota</taxon>
        <taxon>Metazoa</taxon>
        <taxon>Spiralia</taxon>
        <taxon>Lophotrochozoa</taxon>
        <taxon>Brachiopoda</taxon>
        <taxon>Linguliformea</taxon>
        <taxon>Lingulata</taxon>
        <taxon>Lingulida</taxon>
        <taxon>Linguloidea</taxon>
        <taxon>Lingulidae</taxon>
        <taxon>Lingula</taxon>
    </lineage>
</organism>
<evidence type="ECO:0000313" key="9">
    <source>
        <dbReference type="RefSeq" id="XP_013401187.1"/>
    </source>
</evidence>
<keyword evidence="5 6" id="KW-0539">Nucleus</keyword>
<accession>A0A1S3ISK9</accession>
<keyword evidence="2 6" id="KW-0805">Transcription regulation</keyword>
<dbReference type="InterPro" id="IPR037212">
    <property type="entry name" value="Med7/Med21-like"/>
</dbReference>
<evidence type="ECO:0000256" key="7">
    <source>
        <dbReference type="SAM" id="Coils"/>
    </source>
</evidence>
<dbReference type="STRING" id="7574.A0A1S3ISK9"/>
<evidence type="ECO:0000256" key="3">
    <source>
        <dbReference type="ARBA" id="ARBA00023159"/>
    </source>
</evidence>
<dbReference type="KEGG" id="lak:106167052"/>
<dbReference type="Proteomes" id="UP000085678">
    <property type="component" value="Unplaced"/>
</dbReference>
<dbReference type="GO" id="GO:0006357">
    <property type="term" value="P:regulation of transcription by RNA polymerase II"/>
    <property type="evidence" value="ECO:0007669"/>
    <property type="project" value="TreeGrafter"/>
</dbReference>
<feature type="coiled-coil region" evidence="7">
    <location>
        <begin position="77"/>
        <end position="120"/>
    </location>
</feature>
<comment type="subcellular location">
    <subcellularLocation>
        <location evidence="1 6">Nucleus</location>
    </subcellularLocation>
</comment>
<dbReference type="RefSeq" id="XP_013401187.1">
    <property type="nucleotide sequence ID" value="XM_013545733.2"/>
</dbReference>
<proteinExistence type="inferred from homology"/>
<dbReference type="GO" id="GO:0003712">
    <property type="term" value="F:transcription coregulator activity"/>
    <property type="evidence" value="ECO:0007669"/>
    <property type="project" value="TreeGrafter"/>
</dbReference>
<dbReference type="GO" id="GO:0016592">
    <property type="term" value="C:mediator complex"/>
    <property type="evidence" value="ECO:0007669"/>
    <property type="project" value="UniProtKB-UniRule"/>
</dbReference>
<dbReference type="InParanoid" id="A0A1S3ISK9"/>
<dbReference type="AlphaFoldDB" id="A0A1S3ISK9"/>
<evidence type="ECO:0000313" key="8">
    <source>
        <dbReference type="Proteomes" id="UP000085678"/>
    </source>
</evidence>
<gene>
    <name evidence="9" type="primary">LOC106167052</name>
</gene>
<keyword evidence="8" id="KW-1185">Reference proteome</keyword>
<evidence type="ECO:0000256" key="5">
    <source>
        <dbReference type="ARBA" id="ARBA00023242"/>
    </source>
</evidence>
<dbReference type="Gene3D" id="6.10.280.10">
    <property type="entry name" value="Mediator complex, subunit Med21"/>
    <property type="match status" value="1"/>
</dbReference>
<sequence length="138" mass="14995">MADRLTQLQDAVNQMADHFCNSAGILQQYAPPGQFTGFEKSGSKPPAVTQEEYAVLFAKLIARTAKDIDVLIDSLPSEESSAELQAASLKRLEAENQDAARRLEEVIMKGEALLEQIQQALSDIASSQLQSQSLKSGD</sequence>
<reference evidence="9" key="1">
    <citation type="submission" date="2025-08" db="UniProtKB">
        <authorList>
            <consortium name="RefSeq"/>
        </authorList>
    </citation>
    <scope>IDENTIFICATION</scope>
    <source>
        <tissue evidence="9">Gonads</tissue>
    </source>
</reference>
<keyword evidence="3 6" id="KW-0010">Activator</keyword>
<dbReference type="PANTHER" id="PTHR13381">
    <property type="entry name" value="RNA POLYMERASE II HOLOENZYME COMPONENT SRB7"/>
    <property type="match status" value="1"/>
</dbReference>
<protein>
    <recommendedName>
        <fullName evidence="6">Mediator of RNA polymerase II transcription subunit 21</fullName>
    </recommendedName>
</protein>
<dbReference type="FunCoup" id="A0A1S3ISK9">
    <property type="interactions" value="1380"/>
</dbReference>
<dbReference type="OrthoDB" id="526653at2759"/>
<comment type="similarity">
    <text evidence="6">Belongs to the Mediator complex subunit 21 family.</text>
</comment>
<comment type="function">
    <text evidence="6">Component of the Mediator complex, a coactivator involved in the regulated transcription of nearly all RNA polymerase II-dependent genes. Mediator functions as a bridge to convey information from gene-specific regulatory proteins to the basal RNA polymerase II transcription machinery. Mediator is recruited to promoters by direct interactions with regulatory proteins and serves as a scaffold for the assembly of a functional preinitiation complex with RNA polymerase II and the general transcription factors.</text>
</comment>
<dbReference type="OMA" id="DSFPIEA"/>
<name>A0A1S3ISK9_LINAN</name>
<keyword evidence="7" id="KW-0175">Coiled coil</keyword>
<evidence type="ECO:0000256" key="6">
    <source>
        <dbReference type="RuleBase" id="RU366036"/>
    </source>
</evidence>
<evidence type="ECO:0000256" key="2">
    <source>
        <dbReference type="ARBA" id="ARBA00023015"/>
    </source>
</evidence>
<keyword evidence="4 6" id="KW-0804">Transcription</keyword>
<evidence type="ECO:0000256" key="4">
    <source>
        <dbReference type="ARBA" id="ARBA00023163"/>
    </source>
</evidence>
<evidence type="ECO:0000256" key="1">
    <source>
        <dbReference type="ARBA" id="ARBA00004123"/>
    </source>
</evidence>
<dbReference type="Pfam" id="PF11221">
    <property type="entry name" value="Med21"/>
    <property type="match status" value="1"/>
</dbReference>